<name>A0A4C1UE64_EUMVA</name>
<organism evidence="2 3">
    <name type="scientific">Eumeta variegata</name>
    <name type="common">Bagworm moth</name>
    <name type="synonym">Eumeta japonica</name>
    <dbReference type="NCBI Taxonomy" id="151549"/>
    <lineage>
        <taxon>Eukaryota</taxon>
        <taxon>Metazoa</taxon>
        <taxon>Ecdysozoa</taxon>
        <taxon>Arthropoda</taxon>
        <taxon>Hexapoda</taxon>
        <taxon>Insecta</taxon>
        <taxon>Pterygota</taxon>
        <taxon>Neoptera</taxon>
        <taxon>Endopterygota</taxon>
        <taxon>Lepidoptera</taxon>
        <taxon>Glossata</taxon>
        <taxon>Ditrysia</taxon>
        <taxon>Tineoidea</taxon>
        <taxon>Psychidae</taxon>
        <taxon>Oiketicinae</taxon>
        <taxon>Eumeta</taxon>
    </lineage>
</organism>
<dbReference type="Proteomes" id="UP000299102">
    <property type="component" value="Unassembled WGS sequence"/>
</dbReference>
<accession>A0A4C1UE64</accession>
<proteinExistence type="predicted"/>
<comment type="caution">
    <text evidence="2">The sequence shown here is derived from an EMBL/GenBank/DDBJ whole genome shotgun (WGS) entry which is preliminary data.</text>
</comment>
<dbReference type="EMBL" id="BGZK01000165">
    <property type="protein sequence ID" value="GBP24741.1"/>
    <property type="molecule type" value="Genomic_DNA"/>
</dbReference>
<gene>
    <name evidence="2" type="ORF">EVAR_79588_1</name>
</gene>
<reference evidence="2 3" key="1">
    <citation type="journal article" date="2019" name="Commun. Biol.">
        <title>The bagworm genome reveals a unique fibroin gene that provides high tensile strength.</title>
        <authorList>
            <person name="Kono N."/>
            <person name="Nakamura H."/>
            <person name="Ohtoshi R."/>
            <person name="Tomita M."/>
            <person name="Numata K."/>
            <person name="Arakawa K."/>
        </authorList>
    </citation>
    <scope>NUCLEOTIDE SEQUENCE [LARGE SCALE GENOMIC DNA]</scope>
</reference>
<dbReference type="AlphaFoldDB" id="A0A4C1UE64"/>
<evidence type="ECO:0000256" key="1">
    <source>
        <dbReference type="SAM" id="MobiDB-lite"/>
    </source>
</evidence>
<feature type="region of interest" description="Disordered" evidence="1">
    <location>
        <begin position="53"/>
        <end position="103"/>
    </location>
</feature>
<evidence type="ECO:0000313" key="3">
    <source>
        <dbReference type="Proteomes" id="UP000299102"/>
    </source>
</evidence>
<sequence length="123" mass="13728">MRFYLINQTTVCVSRRAERCAFGLEDCHHVGDSGPVLTERVVSVWALKFESVGTRAGGPPALTAPPPAPRPRRRPPAPAPPRLRAHNTRPKLTPTRIKANNQELCSRERDAKVRKCLIRIMNA</sequence>
<protein>
    <submittedName>
        <fullName evidence="2">Uncharacterized protein</fullName>
    </submittedName>
</protein>
<keyword evidence="3" id="KW-1185">Reference proteome</keyword>
<evidence type="ECO:0000313" key="2">
    <source>
        <dbReference type="EMBL" id="GBP24741.1"/>
    </source>
</evidence>